<dbReference type="PANTHER" id="PTHR12393:SF6">
    <property type="entry name" value="SPHINGOMYELIN PHOSPHODIESTERASE 2"/>
    <property type="match status" value="1"/>
</dbReference>
<dbReference type="STRING" id="33097.A0A150GPW0"/>
<keyword evidence="3" id="KW-1185">Reference proteome</keyword>
<dbReference type="PANTHER" id="PTHR12393">
    <property type="entry name" value="SPHINGOMYELIN PHOSPHODIESTERASE RELATED"/>
    <property type="match status" value="1"/>
</dbReference>
<sequence>MNAEPRVWSQLPPELAERIVSFMDRNEVATNFRLFNKAAAAQFRGPQYTTIRLSQPVPPHTFAAKWGALFGGSTRGLTLKRRQQLVCLVAASGVVPNLEVAQRASRTVQRYETFVAAAAAGQLESCKWLRIRNFPISAIDLDSSGLLGAAARGGHQHVCAWLLRAHPRIGPWASRGEAEAARGGHVRLMDWLLARRRPVDPAEGSAYRRGRRDGALPAAPVASLTGPEAAELITAAAHGCGLPTLQRLWTAYARHLRHDVDGQAAALAGLGVLAHQRGDKEEVLAAAAGSPTPDWAAKMEWLEAQGCPRGRGAVAEAAAGSGPDAAARLAWLLGRGGYGVDHRAVVAAARGGNVEALQLLLGLVLPPRPPALLQPRDSIIWAASDQAAQGGHLEALRLLHGAGWLPEVRVCYQTAAREGHLHILAWMVQALGVALDADLFKAGAASGSVEVMAWLAERGCAWDQLAWNAAAEAGCEEALEWLAERGCPMPDNGYPYRVAAIQHDDLNTMKVLSRLGVPWGNLPREFPRMVDTEPMDVLLNMLDAECPVALPDLRHAERRAQARLRRGDNSCMELLTAIAMAMPEGEEEEEEEEEEQQEEWEEGDGGEGEEWEDGEEEEGEEGEEGDEGEGDEAGEEGDGWENARGAAEIIVEEEIDGQEGL</sequence>
<dbReference type="InterPro" id="IPR036770">
    <property type="entry name" value="Ankyrin_rpt-contain_sf"/>
</dbReference>
<evidence type="ECO:0000313" key="3">
    <source>
        <dbReference type="Proteomes" id="UP000075714"/>
    </source>
</evidence>
<feature type="compositionally biased region" description="Acidic residues" evidence="1">
    <location>
        <begin position="584"/>
        <end position="639"/>
    </location>
</feature>
<accession>A0A150GPW0</accession>
<name>A0A150GPW0_GONPE</name>
<dbReference type="GO" id="GO:0016020">
    <property type="term" value="C:membrane"/>
    <property type="evidence" value="ECO:0007669"/>
    <property type="project" value="TreeGrafter"/>
</dbReference>
<organism evidence="2 3">
    <name type="scientific">Gonium pectorale</name>
    <name type="common">Green alga</name>
    <dbReference type="NCBI Taxonomy" id="33097"/>
    <lineage>
        <taxon>Eukaryota</taxon>
        <taxon>Viridiplantae</taxon>
        <taxon>Chlorophyta</taxon>
        <taxon>core chlorophytes</taxon>
        <taxon>Chlorophyceae</taxon>
        <taxon>CS clade</taxon>
        <taxon>Chlamydomonadales</taxon>
        <taxon>Volvocaceae</taxon>
        <taxon>Gonium</taxon>
    </lineage>
</organism>
<dbReference type="SUPFAM" id="SSF48403">
    <property type="entry name" value="Ankyrin repeat"/>
    <property type="match status" value="1"/>
</dbReference>
<dbReference type="GO" id="GO:0005783">
    <property type="term" value="C:endoplasmic reticulum"/>
    <property type="evidence" value="ECO:0007669"/>
    <property type="project" value="TreeGrafter"/>
</dbReference>
<evidence type="ECO:0000313" key="2">
    <source>
        <dbReference type="EMBL" id="KXZ51869.1"/>
    </source>
</evidence>
<dbReference type="GO" id="GO:0071944">
    <property type="term" value="C:cell periphery"/>
    <property type="evidence" value="ECO:0007669"/>
    <property type="project" value="TreeGrafter"/>
</dbReference>
<dbReference type="EMBL" id="LSYV01000012">
    <property type="protein sequence ID" value="KXZ51869.1"/>
    <property type="molecule type" value="Genomic_DNA"/>
</dbReference>
<reference evidence="3" key="1">
    <citation type="journal article" date="2016" name="Nat. Commun.">
        <title>The Gonium pectorale genome demonstrates co-option of cell cycle regulation during the evolution of multicellularity.</title>
        <authorList>
            <person name="Hanschen E.R."/>
            <person name="Marriage T.N."/>
            <person name="Ferris P.J."/>
            <person name="Hamaji T."/>
            <person name="Toyoda A."/>
            <person name="Fujiyama A."/>
            <person name="Neme R."/>
            <person name="Noguchi H."/>
            <person name="Minakuchi Y."/>
            <person name="Suzuki M."/>
            <person name="Kawai-Toyooka H."/>
            <person name="Smith D.R."/>
            <person name="Sparks H."/>
            <person name="Anderson J."/>
            <person name="Bakaric R."/>
            <person name="Luria V."/>
            <person name="Karger A."/>
            <person name="Kirschner M.W."/>
            <person name="Durand P.M."/>
            <person name="Michod R.E."/>
            <person name="Nozaki H."/>
            <person name="Olson B.J."/>
        </authorList>
    </citation>
    <scope>NUCLEOTIDE SEQUENCE [LARGE SCALE GENOMIC DNA]</scope>
    <source>
        <strain evidence="3">NIES-2863</strain>
    </source>
</reference>
<dbReference type="GO" id="GO:0046513">
    <property type="term" value="P:ceramide biosynthetic process"/>
    <property type="evidence" value="ECO:0007669"/>
    <property type="project" value="TreeGrafter"/>
</dbReference>
<evidence type="ECO:0000256" key="1">
    <source>
        <dbReference type="SAM" id="MobiDB-lite"/>
    </source>
</evidence>
<feature type="region of interest" description="Disordered" evidence="1">
    <location>
        <begin position="583"/>
        <end position="661"/>
    </location>
</feature>
<dbReference type="Proteomes" id="UP000075714">
    <property type="component" value="Unassembled WGS sequence"/>
</dbReference>
<dbReference type="GO" id="GO:0030149">
    <property type="term" value="P:sphingolipid catabolic process"/>
    <property type="evidence" value="ECO:0007669"/>
    <property type="project" value="TreeGrafter"/>
</dbReference>
<dbReference type="GO" id="GO:0004620">
    <property type="term" value="F:phospholipase activity"/>
    <property type="evidence" value="ECO:0007669"/>
    <property type="project" value="TreeGrafter"/>
</dbReference>
<gene>
    <name evidence="2" type="ORF">GPECTOR_11g305</name>
</gene>
<feature type="compositionally biased region" description="Acidic residues" evidence="1">
    <location>
        <begin position="650"/>
        <end position="661"/>
    </location>
</feature>
<proteinExistence type="predicted"/>
<dbReference type="AlphaFoldDB" id="A0A150GPW0"/>
<protein>
    <submittedName>
        <fullName evidence="2">Uncharacterized protein</fullName>
    </submittedName>
</protein>
<dbReference type="Gene3D" id="1.25.40.20">
    <property type="entry name" value="Ankyrin repeat-containing domain"/>
    <property type="match status" value="2"/>
</dbReference>
<comment type="caution">
    <text evidence="2">The sequence shown here is derived from an EMBL/GenBank/DDBJ whole genome shotgun (WGS) entry which is preliminary data.</text>
</comment>